<sequence length="61" mass="7459">MFTDKKIRDRFTDEELAEVFKLIRSPDNKLLGRFIDALVDDRREVIREYLYLSEQPKRKKI</sequence>
<proteinExistence type="predicted"/>
<protein>
    <submittedName>
        <fullName evidence="1">Uncharacterized protein</fullName>
    </submittedName>
</protein>
<keyword evidence="2" id="KW-1185">Reference proteome</keyword>
<dbReference type="Proteomes" id="UP001597180">
    <property type="component" value="Unassembled WGS sequence"/>
</dbReference>
<dbReference type="EMBL" id="JBHTLU010000012">
    <property type="protein sequence ID" value="MFD1219592.1"/>
    <property type="molecule type" value="Genomic_DNA"/>
</dbReference>
<gene>
    <name evidence="1" type="ORF">ACFQ4B_05645</name>
</gene>
<name>A0ABW3UGP4_9BACL</name>
<accession>A0ABW3UGP4</accession>
<comment type="caution">
    <text evidence="1">The sequence shown here is derived from an EMBL/GenBank/DDBJ whole genome shotgun (WGS) entry which is preliminary data.</text>
</comment>
<reference evidence="2" key="1">
    <citation type="journal article" date="2019" name="Int. J. Syst. Evol. Microbiol.">
        <title>The Global Catalogue of Microorganisms (GCM) 10K type strain sequencing project: providing services to taxonomists for standard genome sequencing and annotation.</title>
        <authorList>
            <consortium name="The Broad Institute Genomics Platform"/>
            <consortium name="The Broad Institute Genome Sequencing Center for Infectious Disease"/>
            <person name="Wu L."/>
            <person name="Ma J."/>
        </authorList>
    </citation>
    <scope>NUCLEOTIDE SEQUENCE [LARGE SCALE GENOMIC DNA]</scope>
    <source>
        <strain evidence="2">CCUG 53270</strain>
    </source>
</reference>
<evidence type="ECO:0000313" key="2">
    <source>
        <dbReference type="Proteomes" id="UP001597180"/>
    </source>
</evidence>
<organism evidence="1 2">
    <name type="scientific">Paenibacillus vulneris</name>
    <dbReference type="NCBI Taxonomy" id="1133364"/>
    <lineage>
        <taxon>Bacteria</taxon>
        <taxon>Bacillati</taxon>
        <taxon>Bacillota</taxon>
        <taxon>Bacilli</taxon>
        <taxon>Bacillales</taxon>
        <taxon>Paenibacillaceae</taxon>
        <taxon>Paenibacillus</taxon>
    </lineage>
</organism>
<dbReference type="RefSeq" id="WP_345594965.1">
    <property type="nucleotide sequence ID" value="NZ_BAABJG010000055.1"/>
</dbReference>
<evidence type="ECO:0000313" key="1">
    <source>
        <dbReference type="EMBL" id="MFD1219592.1"/>
    </source>
</evidence>